<dbReference type="InterPro" id="IPR050230">
    <property type="entry name" value="CALM/Myosin/TropC-like"/>
</dbReference>
<dbReference type="InterPro" id="IPR002048">
    <property type="entry name" value="EF_hand_dom"/>
</dbReference>
<evidence type="ECO:0000256" key="1">
    <source>
        <dbReference type="ARBA" id="ARBA00022737"/>
    </source>
</evidence>
<evidence type="ECO:0000259" key="3">
    <source>
        <dbReference type="PROSITE" id="PS50222"/>
    </source>
</evidence>
<dbReference type="HOGENOM" id="CLU_061288_13_0_1"/>
<evidence type="ECO:0000313" key="6">
    <source>
        <dbReference type="RefSeq" id="XP_032801632.1"/>
    </source>
</evidence>
<evidence type="ECO:0000313" key="5">
    <source>
        <dbReference type="Proteomes" id="UP001318040"/>
    </source>
</evidence>
<feature type="region of interest" description="Disordered" evidence="2">
    <location>
        <begin position="1"/>
        <end position="24"/>
    </location>
</feature>
<keyword evidence="5" id="KW-1185">Reference proteome</keyword>
<dbReference type="GO" id="GO:0016460">
    <property type="term" value="C:myosin II complex"/>
    <property type="evidence" value="ECO:0007669"/>
    <property type="project" value="TreeGrafter"/>
</dbReference>
<proteinExistence type="predicted"/>
<dbReference type="PANTHER" id="PTHR23048:SF49">
    <property type="entry name" value="FI08416P-RELATED"/>
    <property type="match status" value="1"/>
</dbReference>
<dbReference type="GO" id="GO:0005509">
    <property type="term" value="F:calcium ion binding"/>
    <property type="evidence" value="ECO:0007669"/>
    <property type="project" value="InterPro"/>
</dbReference>
<dbReference type="GeneTree" id="ENSGT01030000234570"/>
<dbReference type="Ensembl" id="ENSPMAT00000003055.1">
    <property type="protein sequence ID" value="ENSPMAP00000003040.1"/>
    <property type="gene ID" value="ENSPMAG00000002787.1"/>
</dbReference>
<dbReference type="STRING" id="7757.ENSPMAP00000003040"/>
<reference evidence="6" key="1">
    <citation type="submission" date="2025-04" db="UniProtKB">
        <authorList>
            <consortium name="RefSeq"/>
        </authorList>
    </citation>
    <scope>IDENTIFICATION</scope>
    <source>
        <tissue evidence="6">Sperm</tissue>
    </source>
</reference>
<dbReference type="PANTHER" id="PTHR23048">
    <property type="entry name" value="MYOSIN LIGHT CHAIN 1, 3"/>
    <property type="match status" value="1"/>
</dbReference>
<keyword evidence="1" id="KW-0677">Repeat</keyword>
<evidence type="ECO:0000256" key="2">
    <source>
        <dbReference type="SAM" id="MobiDB-lite"/>
    </source>
</evidence>
<dbReference type="AlphaFoldDB" id="S4RCV8"/>
<dbReference type="InterPro" id="IPR011992">
    <property type="entry name" value="EF-hand-dom_pair"/>
</dbReference>
<evidence type="ECO:0000313" key="4">
    <source>
        <dbReference type="Ensembl" id="ENSPMAP00000003040.1"/>
    </source>
</evidence>
<dbReference type="FunFam" id="1.10.238.10:FF:000003">
    <property type="entry name" value="Calmodulin A"/>
    <property type="match status" value="1"/>
</dbReference>
<dbReference type="Gene3D" id="1.10.238.10">
    <property type="entry name" value="EF-hand"/>
    <property type="match status" value="2"/>
</dbReference>
<dbReference type="GeneID" id="116938540"/>
<reference evidence="4" key="2">
    <citation type="submission" date="2025-05" db="UniProtKB">
        <authorList>
            <consortium name="Ensembl"/>
        </authorList>
    </citation>
    <scope>IDENTIFICATION</scope>
</reference>
<name>S4RCV8_PETMA</name>
<accession>S4RCV8</accession>
<dbReference type="KEGG" id="pmrn:116938540"/>
<sequence>MPPKFMKKEPAKKEPALPVEPEKPKEPVFDAKAVKVTFTKEQINQFSGTFVLFDKTGDMKIPLNMVGDVIRALKFNPTNLSVSIVQGKLKPEEMEGKLVDFDQFLVMLQFILNLKEEGTVEDFKEGLKLFDKEGNGTVLAPEVRQFLVTLGEKMPLEDVDFLLAGLEDAEGYMKIDEFITRVMAG</sequence>
<dbReference type="OrthoDB" id="5959761at2759"/>
<dbReference type="SUPFAM" id="SSF47473">
    <property type="entry name" value="EF-hand"/>
    <property type="match status" value="1"/>
</dbReference>
<organism evidence="4">
    <name type="scientific">Petromyzon marinus</name>
    <name type="common">Sea lamprey</name>
    <dbReference type="NCBI Taxonomy" id="7757"/>
    <lineage>
        <taxon>Eukaryota</taxon>
        <taxon>Metazoa</taxon>
        <taxon>Chordata</taxon>
        <taxon>Craniata</taxon>
        <taxon>Vertebrata</taxon>
        <taxon>Cyclostomata</taxon>
        <taxon>Hyperoartia</taxon>
        <taxon>Petromyzontiformes</taxon>
        <taxon>Petromyzontidae</taxon>
        <taxon>Petromyzon</taxon>
    </lineage>
</organism>
<protein>
    <submittedName>
        <fullName evidence="6">Myosin light chain 3, skeletal muscle isoform-like</fullName>
    </submittedName>
</protein>
<dbReference type="Proteomes" id="UP001318040">
    <property type="component" value="Chromosome 4"/>
</dbReference>
<dbReference type="PROSITE" id="PS50222">
    <property type="entry name" value="EF_HAND_2"/>
    <property type="match status" value="1"/>
</dbReference>
<feature type="domain" description="EF-hand" evidence="3">
    <location>
        <begin position="118"/>
        <end position="153"/>
    </location>
</feature>
<gene>
    <name evidence="4 6" type="primary">LOC116938540</name>
</gene>
<dbReference type="RefSeq" id="XP_032801632.1">
    <property type="nucleotide sequence ID" value="XM_032945741.1"/>
</dbReference>